<dbReference type="PANTHER" id="PTHR35936">
    <property type="entry name" value="MEMBRANE-BOUND LYTIC MUREIN TRANSGLYCOSYLASE F"/>
    <property type="match status" value="1"/>
</dbReference>
<accession>K6W3F4</accession>
<dbReference type="OrthoDB" id="9768183at2"/>
<evidence type="ECO:0000256" key="1">
    <source>
        <dbReference type="ARBA" id="ARBA00004196"/>
    </source>
</evidence>
<protein>
    <submittedName>
        <fullName evidence="7">Histidine-binding periplasmic protein</fullName>
    </submittedName>
</protein>
<evidence type="ECO:0000256" key="2">
    <source>
        <dbReference type="ARBA" id="ARBA00010333"/>
    </source>
</evidence>
<dbReference type="KEGG" id="ebt:EBL_c29620"/>
<proteinExistence type="inferred from homology"/>
<dbReference type="PANTHER" id="PTHR35936:SF13">
    <property type="entry name" value="HISTIDINE-BINDING PERIPLASMIC PROTEIN"/>
    <property type="match status" value="1"/>
</dbReference>
<keyword evidence="8" id="KW-1185">Reference proteome</keyword>
<dbReference type="InterPro" id="IPR018313">
    <property type="entry name" value="SBP_3_CS"/>
</dbReference>
<dbReference type="HOGENOM" id="CLU_019602_18_0_6"/>
<keyword evidence="3 5" id="KW-0732">Signal</keyword>
<feature type="domain" description="Solute-binding protein family 3/N-terminal" evidence="6">
    <location>
        <begin position="24"/>
        <end position="253"/>
    </location>
</feature>
<dbReference type="eggNOG" id="COG0834">
    <property type="taxonomic scope" value="Bacteria"/>
</dbReference>
<dbReference type="EMBL" id="CP001560">
    <property type="protein sequence ID" value="AFJ48032.1"/>
    <property type="molecule type" value="Genomic_DNA"/>
</dbReference>
<dbReference type="STRING" id="630626.EBL_c29620"/>
<sequence length="260" mass="28062">MKKYLLPLALLALSATARSADVPPLRFGVEPGFAPYESRDPQGNLVGFDIDLGNAICAYLKTRCVWVPNSFDGIIPALNARKFDAILSAMNITTERQKQVDFTQKIYNPPIFLVAKKGTLPGNQPAQLRGKTIGVEQGSSQESWARKHYQKSGITVVPYQGSQAVILDLVAGRLDGAILAGVVADYNLLRQPQGAAFDFVGEPLQDPLIFGAGAAIAVRKGDDTLRQQLNDAISALLADGTYQKLAARYFSFDIYAGSGE</sequence>
<organism evidence="7 8">
    <name type="scientific">Shimwellia blattae (strain ATCC 29907 / DSM 4481 / JCM 1650 / NBRC 105725 / CDC 9005-74)</name>
    <name type="common">Escherichia blattae</name>
    <dbReference type="NCBI Taxonomy" id="630626"/>
    <lineage>
        <taxon>Bacteria</taxon>
        <taxon>Pseudomonadati</taxon>
        <taxon>Pseudomonadota</taxon>
        <taxon>Gammaproteobacteria</taxon>
        <taxon>Enterobacterales</taxon>
        <taxon>Enterobacteriaceae</taxon>
        <taxon>Shimwellia</taxon>
    </lineage>
</organism>
<evidence type="ECO:0000313" key="8">
    <source>
        <dbReference type="Proteomes" id="UP000001955"/>
    </source>
</evidence>
<accession>I2BBX8</accession>
<comment type="similarity">
    <text evidence="2 4">Belongs to the bacterial solute-binding protein 3 family.</text>
</comment>
<dbReference type="Pfam" id="PF00497">
    <property type="entry name" value="SBP_bac_3"/>
    <property type="match status" value="1"/>
</dbReference>
<evidence type="ECO:0000256" key="3">
    <source>
        <dbReference type="ARBA" id="ARBA00022729"/>
    </source>
</evidence>
<evidence type="ECO:0000256" key="4">
    <source>
        <dbReference type="RuleBase" id="RU003744"/>
    </source>
</evidence>
<dbReference type="InterPro" id="IPR001638">
    <property type="entry name" value="Solute-binding_3/MltF_N"/>
</dbReference>
<comment type="subcellular location">
    <subcellularLocation>
        <location evidence="1">Cell envelope</location>
    </subcellularLocation>
</comment>
<evidence type="ECO:0000256" key="5">
    <source>
        <dbReference type="SAM" id="SignalP"/>
    </source>
</evidence>
<evidence type="ECO:0000313" key="7">
    <source>
        <dbReference type="EMBL" id="AFJ48032.1"/>
    </source>
</evidence>
<evidence type="ECO:0000259" key="6">
    <source>
        <dbReference type="SMART" id="SM00062"/>
    </source>
</evidence>
<dbReference type="PATRIC" id="fig|630626.3.peg.2884"/>
<reference evidence="7 8" key="1">
    <citation type="journal article" date="2012" name="J. Bacteriol.">
        <title>Complete genome sequence of the B12-producing Shimwellia blattae strain DSM 4481, isolated from a cockroach.</title>
        <authorList>
            <person name="Brzuszkiewicz E."/>
            <person name="Waschkowitz T."/>
            <person name="Wiezer A."/>
            <person name="Daniel R."/>
        </authorList>
    </citation>
    <scope>NUCLEOTIDE SEQUENCE [LARGE SCALE GENOMIC DNA]</scope>
    <source>
        <strain evidence="8">ATCC 29907 / DSM 4481 / JCM 1650 / NBRC 105725 / CDC 9005-74</strain>
    </source>
</reference>
<gene>
    <name evidence="7" type="primary">hisJ1</name>
    <name evidence="7" type="ordered locus">EBL_c29620</name>
</gene>
<feature type="chain" id="PRO_5003655374" evidence="5">
    <location>
        <begin position="20"/>
        <end position="260"/>
    </location>
</feature>
<dbReference type="AlphaFoldDB" id="I2BBX8"/>
<dbReference type="SUPFAM" id="SSF53850">
    <property type="entry name" value="Periplasmic binding protein-like II"/>
    <property type="match status" value="1"/>
</dbReference>
<dbReference type="RefSeq" id="WP_002442994.1">
    <property type="nucleotide sequence ID" value="NC_017910.1"/>
</dbReference>
<dbReference type="GO" id="GO:0030288">
    <property type="term" value="C:outer membrane-bounded periplasmic space"/>
    <property type="evidence" value="ECO:0007669"/>
    <property type="project" value="UniProtKB-ARBA"/>
</dbReference>
<dbReference type="Proteomes" id="UP000001955">
    <property type="component" value="Chromosome"/>
</dbReference>
<dbReference type="SMART" id="SM00062">
    <property type="entry name" value="PBPb"/>
    <property type="match status" value="1"/>
</dbReference>
<name>I2BBX8_SHIBC</name>
<feature type="signal peptide" evidence="5">
    <location>
        <begin position="1"/>
        <end position="19"/>
    </location>
</feature>
<dbReference type="PROSITE" id="PS01039">
    <property type="entry name" value="SBP_BACTERIAL_3"/>
    <property type="match status" value="1"/>
</dbReference>
<dbReference type="Gene3D" id="3.40.190.10">
    <property type="entry name" value="Periplasmic binding protein-like II"/>
    <property type="match status" value="2"/>
</dbReference>